<comment type="caution">
    <text evidence="7">The sequence shown here is derived from an EMBL/GenBank/DDBJ whole genome shotgun (WGS) entry which is preliminary data.</text>
</comment>
<keyword evidence="3" id="KW-0536">Nodulation</keyword>
<dbReference type="Pfam" id="PF00005">
    <property type="entry name" value="ABC_tran"/>
    <property type="match status" value="1"/>
</dbReference>
<reference evidence="7 8" key="1">
    <citation type="submission" date="2019-02" db="EMBL/GenBank/DDBJ databases">
        <title>Genomic Encyclopedia of Type Strains, Phase IV (KMG-IV): sequencing the most valuable type-strain genomes for metagenomic binning, comparative biology and taxonomic classification.</title>
        <authorList>
            <person name="Goeker M."/>
        </authorList>
    </citation>
    <scope>NUCLEOTIDE SEQUENCE [LARGE SCALE GENOMIC DNA]</scope>
    <source>
        <strain evidence="7 8">DSM 18116</strain>
    </source>
</reference>
<dbReference type="RefSeq" id="WP_130540592.1">
    <property type="nucleotide sequence ID" value="NZ_CP042431.1"/>
</dbReference>
<dbReference type="InterPro" id="IPR050763">
    <property type="entry name" value="ABC_transporter_ATP-binding"/>
</dbReference>
<evidence type="ECO:0000259" key="6">
    <source>
        <dbReference type="PROSITE" id="PS50893"/>
    </source>
</evidence>
<feature type="domain" description="ABC transporter" evidence="6">
    <location>
        <begin position="6"/>
        <end position="235"/>
    </location>
</feature>
<dbReference type="Proteomes" id="UP000293874">
    <property type="component" value="Unassembled WGS sequence"/>
</dbReference>
<dbReference type="SMART" id="SM00382">
    <property type="entry name" value="AAA"/>
    <property type="match status" value="1"/>
</dbReference>
<dbReference type="GO" id="GO:0016887">
    <property type="term" value="F:ATP hydrolysis activity"/>
    <property type="evidence" value="ECO:0007669"/>
    <property type="project" value="InterPro"/>
</dbReference>
<dbReference type="InterPro" id="IPR003439">
    <property type="entry name" value="ABC_transporter-like_ATP-bd"/>
</dbReference>
<keyword evidence="5 7" id="KW-0067">ATP-binding</keyword>
<evidence type="ECO:0000313" key="7">
    <source>
        <dbReference type="EMBL" id="RZS76286.1"/>
    </source>
</evidence>
<comment type="similarity">
    <text evidence="1">Belongs to the ABC transporter superfamily.</text>
</comment>
<evidence type="ECO:0000256" key="4">
    <source>
        <dbReference type="ARBA" id="ARBA00022741"/>
    </source>
</evidence>
<evidence type="ECO:0000256" key="3">
    <source>
        <dbReference type="ARBA" id="ARBA00022458"/>
    </source>
</evidence>
<dbReference type="PROSITE" id="PS50893">
    <property type="entry name" value="ABC_TRANSPORTER_2"/>
    <property type="match status" value="1"/>
</dbReference>
<keyword evidence="2" id="KW-0813">Transport</keyword>
<organism evidence="7 8">
    <name type="scientific">Pseudobacter ginsenosidimutans</name>
    <dbReference type="NCBI Taxonomy" id="661488"/>
    <lineage>
        <taxon>Bacteria</taxon>
        <taxon>Pseudomonadati</taxon>
        <taxon>Bacteroidota</taxon>
        <taxon>Chitinophagia</taxon>
        <taxon>Chitinophagales</taxon>
        <taxon>Chitinophagaceae</taxon>
        <taxon>Pseudobacter</taxon>
    </lineage>
</organism>
<accession>A0A4Q7N5G5</accession>
<gene>
    <name evidence="7" type="ORF">EV199_2166</name>
</gene>
<dbReference type="EMBL" id="SGXA01000001">
    <property type="protein sequence ID" value="RZS76286.1"/>
    <property type="molecule type" value="Genomic_DNA"/>
</dbReference>
<protein>
    <submittedName>
        <fullName evidence="7">ABC-2 type transport system ATP-binding protein</fullName>
    </submittedName>
</protein>
<keyword evidence="8" id="KW-1185">Reference proteome</keyword>
<evidence type="ECO:0000313" key="8">
    <source>
        <dbReference type="Proteomes" id="UP000293874"/>
    </source>
</evidence>
<keyword evidence="4" id="KW-0547">Nucleotide-binding</keyword>
<evidence type="ECO:0000256" key="1">
    <source>
        <dbReference type="ARBA" id="ARBA00005417"/>
    </source>
</evidence>
<sequence>MSDNIVRIENLSHRYSRAWAIQDINLQIDRKGILGLLGSNGAGKSTTMNILCGVLNQTQGNVIICGIDMRKHPKEAKKQIGFLPQHPPLHLELTIHEYLTHCAHLRRIPRNMVKQAVEEVKVKCGVAHFSDRLLKNLSGGYRQRVGIAQAIIHKPQLVVLDEPTNGLDPNQILEVRKLIREIAEERAVIFSTHILSEVQVLCRDIVMIEKGKIVFADTMEAFNNYIEPNGVQVWFSNMPSKEALLQIPGVKDAVIQSANSARLVIDRNPAICETIIEVSVEKGWKMREIGLEKSSLDDIFKQLSS</sequence>
<dbReference type="PANTHER" id="PTHR42711">
    <property type="entry name" value="ABC TRANSPORTER ATP-BINDING PROTEIN"/>
    <property type="match status" value="1"/>
</dbReference>
<evidence type="ECO:0000256" key="5">
    <source>
        <dbReference type="ARBA" id="ARBA00022840"/>
    </source>
</evidence>
<name>A0A4Q7N5G5_9BACT</name>
<dbReference type="SUPFAM" id="SSF52540">
    <property type="entry name" value="P-loop containing nucleoside triphosphate hydrolases"/>
    <property type="match status" value="1"/>
</dbReference>
<dbReference type="AlphaFoldDB" id="A0A4Q7N5G5"/>
<dbReference type="Gene3D" id="3.40.50.300">
    <property type="entry name" value="P-loop containing nucleotide triphosphate hydrolases"/>
    <property type="match status" value="1"/>
</dbReference>
<dbReference type="InterPro" id="IPR003593">
    <property type="entry name" value="AAA+_ATPase"/>
</dbReference>
<dbReference type="PANTHER" id="PTHR42711:SF5">
    <property type="entry name" value="ABC TRANSPORTER ATP-BINDING PROTEIN NATA"/>
    <property type="match status" value="1"/>
</dbReference>
<dbReference type="InterPro" id="IPR027417">
    <property type="entry name" value="P-loop_NTPase"/>
</dbReference>
<dbReference type="GO" id="GO:0005524">
    <property type="term" value="F:ATP binding"/>
    <property type="evidence" value="ECO:0007669"/>
    <property type="project" value="UniProtKB-KW"/>
</dbReference>
<proteinExistence type="inferred from homology"/>
<evidence type="ECO:0000256" key="2">
    <source>
        <dbReference type="ARBA" id="ARBA00022448"/>
    </source>
</evidence>
<dbReference type="OrthoDB" id="9785229at2"/>